<evidence type="ECO:0000313" key="2">
    <source>
        <dbReference type="Proteomes" id="UP000535491"/>
    </source>
</evidence>
<sequence length="167" mass="19298">MRKIDTIKQQIDRLDIIPDQAREEYAEHIALPWTTSVNNLIYNFVTARQAFSIIQGEVIPDKDLREHFRVRDFHRASHEVLAIVQHQEPMSDTHIARVHRTLMWNLDIAEAGEIDPRIHDLIDRVNQEDSYHPVDQAAILYGELWKSVTIAESAMMANLLVVLSPQG</sequence>
<gene>
    <name evidence="1" type="ORF">H1191_03885</name>
</gene>
<dbReference type="Gene3D" id="1.10.3290.10">
    <property type="entry name" value="Fido-like domain"/>
    <property type="match status" value="1"/>
</dbReference>
<dbReference type="InterPro" id="IPR036597">
    <property type="entry name" value="Fido-like_dom_sf"/>
</dbReference>
<name>A0A7W2A7S9_9BACL</name>
<organism evidence="1 2">
    <name type="scientific">Paenactinomyces guangxiensis</name>
    <dbReference type="NCBI Taxonomy" id="1490290"/>
    <lineage>
        <taxon>Bacteria</taxon>
        <taxon>Bacillati</taxon>
        <taxon>Bacillota</taxon>
        <taxon>Bacilli</taxon>
        <taxon>Bacillales</taxon>
        <taxon>Thermoactinomycetaceae</taxon>
        <taxon>Paenactinomyces</taxon>
    </lineage>
</organism>
<evidence type="ECO:0000313" key="1">
    <source>
        <dbReference type="EMBL" id="MBA4493444.1"/>
    </source>
</evidence>
<dbReference type="RefSeq" id="WP_181750673.1">
    <property type="nucleotide sequence ID" value="NZ_JACEIQ010000002.1"/>
</dbReference>
<protein>
    <submittedName>
        <fullName evidence="1">Uncharacterized protein</fullName>
    </submittedName>
</protein>
<reference evidence="1 2" key="1">
    <citation type="submission" date="2020-07" db="EMBL/GenBank/DDBJ databases">
        <authorList>
            <person name="Feng H."/>
        </authorList>
    </citation>
    <scope>NUCLEOTIDE SEQUENCE [LARGE SCALE GENOMIC DNA]</scope>
    <source>
        <strain evidence="2">s-10</strain>
    </source>
</reference>
<proteinExistence type="predicted"/>
<dbReference type="Proteomes" id="UP000535491">
    <property type="component" value="Unassembled WGS sequence"/>
</dbReference>
<accession>A0A7W2A7S9</accession>
<dbReference type="EMBL" id="JACEIQ010000002">
    <property type="protein sequence ID" value="MBA4493444.1"/>
    <property type="molecule type" value="Genomic_DNA"/>
</dbReference>
<comment type="caution">
    <text evidence="1">The sequence shown here is derived from an EMBL/GenBank/DDBJ whole genome shotgun (WGS) entry which is preliminary data.</text>
</comment>
<dbReference type="AlphaFoldDB" id="A0A7W2A7S9"/>
<keyword evidence="2" id="KW-1185">Reference proteome</keyword>